<evidence type="ECO:0000256" key="1">
    <source>
        <dbReference type="SAM" id="Phobius"/>
    </source>
</evidence>
<proteinExistence type="predicted"/>
<protein>
    <submittedName>
        <fullName evidence="3">Uncharacterized protein</fullName>
    </submittedName>
</protein>
<keyword evidence="1" id="KW-1133">Transmembrane helix</keyword>
<dbReference type="Proteomes" id="UP000824017">
    <property type="component" value="Unassembled WGS sequence"/>
</dbReference>
<feature type="signal peptide" evidence="2">
    <location>
        <begin position="1"/>
        <end position="26"/>
    </location>
</feature>
<accession>A0A9D2D9D8</accession>
<evidence type="ECO:0000313" key="3">
    <source>
        <dbReference type="EMBL" id="HIZ12730.1"/>
    </source>
</evidence>
<dbReference type="AlphaFoldDB" id="A0A9D2D9D8"/>
<evidence type="ECO:0000256" key="2">
    <source>
        <dbReference type="SAM" id="SignalP"/>
    </source>
</evidence>
<feature type="chain" id="PRO_5039708635" evidence="2">
    <location>
        <begin position="27"/>
        <end position="658"/>
    </location>
</feature>
<organism evidence="3 4">
    <name type="scientific">Candidatus Mediterraneibacter stercorigallinarum</name>
    <dbReference type="NCBI Taxonomy" id="2838686"/>
    <lineage>
        <taxon>Bacteria</taxon>
        <taxon>Bacillati</taxon>
        <taxon>Bacillota</taxon>
        <taxon>Clostridia</taxon>
        <taxon>Lachnospirales</taxon>
        <taxon>Lachnospiraceae</taxon>
        <taxon>Mediterraneibacter</taxon>
    </lineage>
</organism>
<gene>
    <name evidence="3" type="ORF">H9817_02215</name>
</gene>
<dbReference type="EMBL" id="DXCD01000061">
    <property type="protein sequence ID" value="HIZ12730.1"/>
    <property type="molecule type" value="Genomic_DNA"/>
</dbReference>
<sequence length="658" mass="72373">MKIFRKLAAFLLTAAMLAGMAPQAEAAESSSYPVAPNALVKEIQAPVIVNKLIEGREPAEGETFTFHVEPISEQAVYYAENGYLTYDDTITAARFTPPVGNDSAEQEGNLLSYLAPYLDVTEGMWGAGLIYIYGHEEINDNGVLFPLIADGDYTFRITEERPGQSDLVTSKAVWELNINVQKPDKWSAFWQETYTLTRVTDDQGNPDGTEYEITYVDGIALPVAEFTNTYMEGSAVIRPVDITAYMNGEEGYEGVVSDGLTGEFQSSDSLPETGCYVTLPDEIDAMLKEVWQDSGDITEVTDDNGAQSYVLDLSDYVTFKNPSTGEAWTLQMYSSGYSMAYGRYVYRLVPVDGLEPVLMKYTDDEGNIRTSDQFSIKDALYEDYDMEFYLGADSDSLTAEIRIAENEILNIPVELATGRLRVRYVTKEQAESVTEIVTSSDEVLTEEGTLKQAAGIVAPDTAFYINESRIEAGEGAKPSLLFDDVVSSEDGAGNYGELLKNAALKVLNTEFSRPQYEAKYIDLVDANNGNAWLKADGPVTVYWPYPEGTDAGTKFYLVHFKDLNREMQTGEVADLIAGAETEVMEIQTDEYGISFTADSFSPYVLMWDSPVSSSQENPENPVSPSVKTGDAAAPALWGGLAVVCAAACTCVLRKKYRK</sequence>
<keyword evidence="1" id="KW-0472">Membrane</keyword>
<comment type="caution">
    <text evidence="3">The sequence shown here is derived from an EMBL/GenBank/DDBJ whole genome shotgun (WGS) entry which is preliminary data.</text>
</comment>
<reference evidence="3" key="2">
    <citation type="submission" date="2021-04" db="EMBL/GenBank/DDBJ databases">
        <authorList>
            <person name="Gilroy R."/>
        </authorList>
    </citation>
    <scope>NUCLEOTIDE SEQUENCE</scope>
    <source>
        <strain evidence="3">ChiGjej1B1-13045</strain>
    </source>
</reference>
<keyword evidence="1" id="KW-0812">Transmembrane</keyword>
<feature type="transmembrane region" description="Helical" evidence="1">
    <location>
        <begin position="631"/>
        <end position="652"/>
    </location>
</feature>
<keyword evidence="2" id="KW-0732">Signal</keyword>
<name>A0A9D2D9D8_9FIRM</name>
<reference evidence="3" key="1">
    <citation type="journal article" date="2021" name="PeerJ">
        <title>Extensive microbial diversity within the chicken gut microbiome revealed by metagenomics and culture.</title>
        <authorList>
            <person name="Gilroy R."/>
            <person name="Ravi A."/>
            <person name="Getino M."/>
            <person name="Pursley I."/>
            <person name="Horton D.L."/>
            <person name="Alikhan N.F."/>
            <person name="Baker D."/>
            <person name="Gharbi K."/>
            <person name="Hall N."/>
            <person name="Watson M."/>
            <person name="Adriaenssens E.M."/>
            <person name="Foster-Nyarko E."/>
            <person name="Jarju S."/>
            <person name="Secka A."/>
            <person name="Antonio M."/>
            <person name="Oren A."/>
            <person name="Chaudhuri R.R."/>
            <person name="La Ragione R."/>
            <person name="Hildebrand F."/>
            <person name="Pallen M.J."/>
        </authorList>
    </citation>
    <scope>NUCLEOTIDE SEQUENCE</scope>
    <source>
        <strain evidence="3">ChiGjej1B1-13045</strain>
    </source>
</reference>
<evidence type="ECO:0000313" key="4">
    <source>
        <dbReference type="Proteomes" id="UP000824017"/>
    </source>
</evidence>